<comment type="caution">
    <text evidence="2">The sequence shown here is derived from an EMBL/GenBank/DDBJ whole genome shotgun (WGS) entry which is preliminary data.</text>
</comment>
<proteinExistence type="predicted"/>
<dbReference type="EMBL" id="JAPFFF010000007">
    <property type="protein sequence ID" value="KAK8885819.1"/>
    <property type="molecule type" value="Genomic_DNA"/>
</dbReference>
<gene>
    <name evidence="2" type="ORF">M9Y10_041273</name>
</gene>
<evidence type="ECO:0000313" key="2">
    <source>
        <dbReference type="EMBL" id="KAK8885819.1"/>
    </source>
</evidence>
<dbReference type="Proteomes" id="UP001470230">
    <property type="component" value="Unassembled WGS sequence"/>
</dbReference>
<feature type="compositionally biased region" description="Polar residues" evidence="1">
    <location>
        <begin position="195"/>
        <end position="214"/>
    </location>
</feature>
<reference evidence="2 3" key="1">
    <citation type="submission" date="2024-04" db="EMBL/GenBank/DDBJ databases">
        <title>Tritrichomonas musculus Genome.</title>
        <authorList>
            <person name="Alves-Ferreira E."/>
            <person name="Grigg M."/>
            <person name="Lorenzi H."/>
            <person name="Galac M."/>
        </authorList>
    </citation>
    <scope>NUCLEOTIDE SEQUENCE [LARGE SCALE GENOMIC DNA]</scope>
    <source>
        <strain evidence="2 3">EAF2021</strain>
    </source>
</reference>
<accession>A0ABR2K447</accession>
<feature type="compositionally biased region" description="Basic and acidic residues" evidence="1">
    <location>
        <begin position="240"/>
        <end position="250"/>
    </location>
</feature>
<protein>
    <submittedName>
        <fullName evidence="2">Uncharacterized protein</fullName>
    </submittedName>
</protein>
<evidence type="ECO:0000313" key="3">
    <source>
        <dbReference type="Proteomes" id="UP001470230"/>
    </source>
</evidence>
<keyword evidence="3" id="KW-1185">Reference proteome</keyword>
<feature type="compositionally biased region" description="Basic and acidic residues" evidence="1">
    <location>
        <begin position="215"/>
        <end position="224"/>
    </location>
</feature>
<name>A0ABR2K447_9EUKA</name>
<sequence>MTQRQVASSLEYTRSGSIINNNSSLSTSRLNISDPSSLELSFILHTIKGAHFSQQTACISVNGHAFVLTPRYKNNHQRFYGNGFLIYIPADEMVRFSVGIVTPEKNNKKISNKAGFLHGFVRYSIEPPKNPIVQELTMETIGGSYIINATIGITPSIKCRSPLTSLNPQKVPKRRRNISLLRRTVPAKTRRGPSPMNQKRSQTQVAQTRFQIKSDTNENERKDDETNENENNKQTKRSTSRLEPKRKTDEPTPFVTDTNNVE</sequence>
<feature type="region of interest" description="Disordered" evidence="1">
    <location>
        <begin position="160"/>
        <end position="262"/>
    </location>
</feature>
<organism evidence="2 3">
    <name type="scientific">Tritrichomonas musculus</name>
    <dbReference type="NCBI Taxonomy" id="1915356"/>
    <lineage>
        <taxon>Eukaryota</taxon>
        <taxon>Metamonada</taxon>
        <taxon>Parabasalia</taxon>
        <taxon>Tritrichomonadida</taxon>
        <taxon>Tritrichomonadidae</taxon>
        <taxon>Tritrichomonas</taxon>
    </lineage>
</organism>
<evidence type="ECO:0000256" key="1">
    <source>
        <dbReference type="SAM" id="MobiDB-lite"/>
    </source>
</evidence>